<evidence type="ECO:0000313" key="3">
    <source>
        <dbReference type="EMBL" id="MCK7593883.1"/>
    </source>
</evidence>
<comment type="caution">
    <text evidence="3">The sequence shown here is derived from an EMBL/GenBank/DDBJ whole genome shotgun (WGS) entry which is preliminary data.</text>
</comment>
<evidence type="ECO:0000259" key="2">
    <source>
        <dbReference type="Pfam" id="PF00535"/>
    </source>
</evidence>
<dbReference type="EC" id="2.4.-.-" evidence="3"/>
<dbReference type="Gene3D" id="3.90.550.10">
    <property type="entry name" value="Spore Coat Polysaccharide Biosynthesis Protein SpsA, Chain A"/>
    <property type="match status" value="1"/>
</dbReference>
<reference evidence="3" key="1">
    <citation type="submission" date="2022-04" db="EMBL/GenBank/DDBJ databases">
        <title>Lysobacter sp. CAU 1642 isolated from sea sand.</title>
        <authorList>
            <person name="Kim W."/>
        </authorList>
    </citation>
    <scope>NUCLEOTIDE SEQUENCE</scope>
    <source>
        <strain evidence="3">CAU 1642</strain>
    </source>
</reference>
<feature type="domain" description="Glycosyltransferase 2-like" evidence="2">
    <location>
        <begin position="846"/>
        <end position="968"/>
    </location>
</feature>
<gene>
    <name evidence="3" type="ORF">M0G41_09390</name>
</gene>
<keyword evidence="1" id="KW-0175">Coiled coil</keyword>
<dbReference type="EMBL" id="JALNMH010000007">
    <property type="protein sequence ID" value="MCK7593883.1"/>
    <property type="molecule type" value="Genomic_DNA"/>
</dbReference>
<dbReference type="CDD" id="cd04186">
    <property type="entry name" value="GT_2_like_c"/>
    <property type="match status" value="1"/>
</dbReference>
<sequence>MTDPTPAPAPLRLCLDARKVAADRLPALRATWPESTPVCVLGGEGQLPAGWERLDADPQLDAPGALRRFTQRYPGQSALWLDATTGLPPHWWPRMRAAIEAAPEAVISPLCDRPASFSPGPGDAGLATRDANAWRAAEHRLLPVAEWSPRLSYWPASALTSLGEAGQLPAEQPALLLNCLLVEGDPADPAHGEPTLAVSALSAAMAEPRAPRWPGLEPRPVLLHLVHGWGGGVERFVNDLVTADDRHAHLILRADSDPGRGQAARALCLHSRLDEPALRRWPLNQPIRSSAAQHAEYRGILEAICAEFGVAAVLVSSLVGHSLDALRTGLPTTVVCHDYFPAWPVLHADFGDTRADFREGAIPDAIAAAGPRFGFAERHPAWWQGLRRVWLQSLRSAAVTLVAPSHCVRENLCRIEPALKSLRWAHIPHGLAGWGADAPRWTPPADRLRLVVPGRINAGKGEALLEQIVPHLPDGVELILLGAGQSGMRFFGARGVHVLLDYQRDELPRRIAALRPHAALLLSSVAETFSYTLSEMLALGVPVLATRRGSFIERLESRPGHRLVEVDPAAVLEAIAALKAAPPQPLAPEPQRDTADMAADYASLLDVAARSPAAPSLAPPETAQRDAARLALARAEREGRRMSAALAEAQRESSRRADWAQQESRLAAERLDWARQLESTLEGERLQFSRAVAEHERTRADLADLAVRAENERREFEAALGSERQAGEELRRWIEAVSAQRDEFERERNAILASTSWKLTAPLRVGKRLVRSVLSRLKFNARRTASLAQRGRRSLATRGLKGTLQRLQREFEPAPAPPALAAPPTVSPRLDTDGIAFAPVDAPRASIIIPAYNHLDHTLTCLRSLVEHPQRTAFEVIVVDDCGQDRTAELLPRIPNLVFHRNPENLGFIGACNQGAALARGEFLVFLNNDTAVQAGWLDALIDTFAERADAGLVGAKLVYPDGRLQEAGGIVFSDGSGWNYGRFDDPADPRYNYLREADYCSGAAIAITSALFAEFGGFDAHYAPAYYEDTDLAMKVRAAGRKVYYQPRSVVIHFEGISSGTDTSSGTKRYQVVNQEKFLARWRGTLSAHAAPGTDILIAREHRRSCHVLVIDATTPQPDQDSGSVRLVNLMRLLRAEGCSVSFFADNRAWVQRYSADLQQMGVEVWWHPWISDPLAWLAEHGKRFDTVIVSRHYILSNYLEPLRQHAPRARVVFDTVDLHYLREQREAELADSDELRRGAARTRDRELALIGSVDLTLVVSPVEQALLAREAPGAAVDILSNVHEVYGRRKGFAERRDLMFVGGFQHPPNVDAVTWFCDAVMPILRQRNPDIRFHIIGSKAPEKLAALGQREGIVFHGFVPDIAPFMDDCRIAVAPLRYGAGVKGKVNMSMSYGQPVVATPIAVEGMFLEAGRDVLVGETPEALAEAVLRLYEDEALWMQLSEAGLRNVAEHFGFEAARRAIQRVLTAPRRG</sequence>
<keyword evidence="4" id="KW-1185">Reference proteome</keyword>
<organism evidence="3 4">
    <name type="scientific">Pseudomarimonas salicorniae</name>
    <dbReference type="NCBI Taxonomy" id="2933270"/>
    <lineage>
        <taxon>Bacteria</taxon>
        <taxon>Pseudomonadati</taxon>
        <taxon>Pseudomonadota</taxon>
        <taxon>Gammaproteobacteria</taxon>
        <taxon>Lysobacterales</taxon>
        <taxon>Lysobacteraceae</taxon>
        <taxon>Pseudomarimonas</taxon>
    </lineage>
</organism>
<dbReference type="SUPFAM" id="SSF53448">
    <property type="entry name" value="Nucleotide-diphospho-sugar transferases"/>
    <property type="match status" value="1"/>
</dbReference>
<dbReference type="CDD" id="cd03801">
    <property type="entry name" value="GT4_PimA-like"/>
    <property type="match status" value="1"/>
</dbReference>
<name>A0ABT0GH72_9GAMM</name>
<protein>
    <submittedName>
        <fullName evidence="3">Glycosyltransferase</fullName>
        <ecNumber evidence="3">2.4.-.-</ecNumber>
    </submittedName>
</protein>
<feature type="coiled-coil region" evidence="1">
    <location>
        <begin position="692"/>
        <end position="719"/>
    </location>
</feature>
<proteinExistence type="predicted"/>
<dbReference type="PANTHER" id="PTHR43179:SF7">
    <property type="entry name" value="RHAMNOSYLTRANSFERASE WBBL"/>
    <property type="match status" value="1"/>
</dbReference>
<dbReference type="InterPro" id="IPR029044">
    <property type="entry name" value="Nucleotide-diphossugar_trans"/>
</dbReference>
<dbReference type="Pfam" id="PF13692">
    <property type="entry name" value="Glyco_trans_1_4"/>
    <property type="match status" value="2"/>
</dbReference>
<dbReference type="GO" id="GO:0016757">
    <property type="term" value="F:glycosyltransferase activity"/>
    <property type="evidence" value="ECO:0007669"/>
    <property type="project" value="UniProtKB-KW"/>
</dbReference>
<evidence type="ECO:0000313" key="4">
    <source>
        <dbReference type="Proteomes" id="UP001431449"/>
    </source>
</evidence>
<keyword evidence="3" id="KW-0328">Glycosyltransferase</keyword>
<dbReference type="Proteomes" id="UP001431449">
    <property type="component" value="Unassembled WGS sequence"/>
</dbReference>
<dbReference type="InterPro" id="IPR001173">
    <property type="entry name" value="Glyco_trans_2-like"/>
</dbReference>
<dbReference type="SUPFAM" id="SSF53756">
    <property type="entry name" value="UDP-Glycosyltransferase/glycogen phosphorylase"/>
    <property type="match status" value="2"/>
</dbReference>
<evidence type="ECO:0000256" key="1">
    <source>
        <dbReference type="SAM" id="Coils"/>
    </source>
</evidence>
<keyword evidence="3" id="KW-0808">Transferase</keyword>
<dbReference type="PANTHER" id="PTHR43179">
    <property type="entry name" value="RHAMNOSYLTRANSFERASE WBBL"/>
    <property type="match status" value="1"/>
</dbReference>
<dbReference type="Gene3D" id="3.40.50.2000">
    <property type="entry name" value="Glycogen Phosphorylase B"/>
    <property type="match status" value="2"/>
</dbReference>
<dbReference type="Pfam" id="PF00535">
    <property type="entry name" value="Glycos_transf_2"/>
    <property type="match status" value="1"/>
</dbReference>
<accession>A0ABT0GH72</accession>